<dbReference type="InterPro" id="IPR022385">
    <property type="entry name" value="Rhs_assc_core"/>
</dbReference>
<evidence type="ECO:0000259" key="3">
    <source>
        <dbReference type="Pfam" id="PF25023"/>
    </source>
</evidence>
<dbReference type="InterPro" id="IPR056823">
    <property type="entry name" value="TEN-like_YD-shell"/>
</dbReference>
<proteinExistence type="predicted"/>
<name>A0ABS3AWT0_9XANT</name>
<evidence type="ECO:0000256" key="1">
    <source>
        <dbReference type="ARBA" id="ARBA00022737"/>
    </source>
</evidence>
<dbReference type="Proteomes" id="UP000695802">
    <property type="component" value="Unassembled WGS sequence"/>
</dbReference>
<feature type="signal peptide" evidence="2">
    <location>
        <begin position="1"/>
        <end position="29"/>
    </location>
</feature>
<dbReference type="Gene3D" id="2.180.10.10">
    <property type="entry name" value="RHS repeat-associated core"/>
    <property type="match status" value="1"/>
</dbReference>
<protein>
    <submittedName>
        <fullName evidence="4">RHS domain-containing protein</fullName>
    </submittedName>
</protein>
<evidence type="ECO:0000313" key="5">
    <source>
        <dbReference type="Proteomes" id="UP000695802"/>
    </source>
</evidence>
<accession>A0ABS3AWT0</accession>
<feature type="domain" description="Teneurin-like YD-shell" evidence="3">
    <location>
        <begin position="31"/>
        <end position="130"/>
    </location>
</feature>
<keyword evidence="2" id="KW-0732">Signal</keyword>
<keyword evidence="1" id="KW-0677">Repeat</keyword>
<evidence type="ECO:0000256" key="2">
    <source>
        <dbReference type="SAM" id="SignalP"/>
    </source>
</evidence>
<dbReference type="EMBL" id="JAFIWB010000001">
    <property type="protein sequence ID" value="MBN6100820.1"/>
    <property type="molecule type" value="Genomic_DNA"/>
</dbReference>
<sequence length="342" mass="36910">MKIGPTMKGIAKPLTKLLWLLAVALPLHAAAETVEYVHTDALGTPIAVTDASGNLIETSEYEPYGKLLNRPLTDGPGFTGHVQDAATGLTYMQQRYYDPLIGRFLSVDPVAANSISGANFNRYWYGNNNPYKFFDLDGRCTGSHISNEDGTCVSTGEYTTVAENVKSVDARNVDRVFSHASIATMGGEGIPSEIPKETRAALKKFLGSAVGGAVGREAIRQGKKIDLEQILPSSGYPPAFAGGYAGGNLITYSLEWKQYIEASKFKKEFGVGGLDVLLAHEIGHTAIGGNARGYTPITDDPNQDEFNAVRFYENPYRSYLGIPLRTTYSGIPVPAPLNMGDK</sequence>
<dbReference type="InterPro" id="IPR050708">
    <property type="entry name" value="T6SS_VgrG/RHS"/>
</dbReference>
<comment type="caution">
    <text evidence="4">The sequence shown here is derived from an EMBL/GenBank/DDBJ whole genome shotgun (WGS) entry which is preliminary data.</text>
</comment>
<dbReference type="PANTHER" id="PTHR32305:SF15">
    <property type="entry name" value="PROTEIN RHSA-RELATED"/>
    <property type="match status" value="1"/>
</dbReference>
<dbReference type="NCBIfam" id="TIGR03696">
    <property type="entry name" value="Rhs_assc_core"/>
    <property type="match status" value="1"/>
</dbReference>
<organism evidence="4 5">
    <name type="scientific">Xanthomonas bonasiae</name>
    <dbReference type="NCBI Taxonomy" id="2810351"/>
    <lineage>
        <taxon>Bacteria</taxon>
        <taxon>Pseudomonadati</taxon>
        <taxon>Pseudomonadota</taxon>
        <taxon>Gammaproteobacteria</taxon>
        <taxon>Lysobacterales</taxon>
        <taxon>Lysobacteraceae</taxon>
        <taxon>Xanthomonas</taxon>
    </lineage>
</organism>
<feature type="chain" id="PRO_5047447309" evidence="2">
    <location>
        <begin position="30"/>
        <end position="342"/>
    </location>
</feature>
<dbReference type="PANTHER" id="PTHR32305">
    <property type="match status" value="1"/>
</dbReference>
<reference evidence="4 5" key="1">
    <citation type="submission" date="2021-02" db="EMBL/GenBank/DDBJ databases">
        <title>Taxonomically Unique Crown Gall-Associated Xanthomonas Stains Have Deficiency in Virulence Repertories.</title>
        <authorList>
            <person name="Mafakheri H."/>
            <person name="Taghavi S.M."/>
            <person name="Dimkic I."/>
            <person name="Nemanja K."/>
            <person name="Osdaghi E."/>
        </authorList>
    </citation>
    <scope>NUCLEOTIDE SEQUENCE [LARGE SCALE GENOMIC DNA]</scope>
    <source>
        <strain evidence="4 5">FX4</strain>
    </source>
</reference>
<gene>
    <name evidence="4" type="ORF">JR064_01410</name>
</gene>
<dbReference type="Pfam" id="PF25023">
    <property type="entry name" value="TEN_YD-shell"/>
    <property type="match status" value="1"/>
</dbReference>
<dbReference type="RefSeq" id="WP_206228562.1">
    <property type="nucleotide sequence ID" value="NZ_JAFIWB010000001.1"/>
</dbReference>
<keyword evidence="5" id="KW-1185">Reference proteome</keyword>
<evidence type="ECO:0000313" key="4">
    <source>
        <dbReference type="EMBL" id="MBN6100820.1"/>
    </source>
</evidence>